<dbReference type="AlphaFoldDB" id="A0AA40F5P1"/>
<comment type="caution">
    <text evidence="2">The sequence shown here is derived from an EMBL/GenBank/DDBJ whole genome shotgun (WGS) entry which is preliminary data.</text>
</comment>
<dbReference type="Proteomes" id="UP001172155">
    <property type="component" value="Unassembled WGS sequence"/>
</dbReference>
<reference evidence="2" key="1">
    <citation type="submission" date="2023-06" db="EMBL/GenBank/DDBJ databases">
        <title>Genome-scale phylogeny and comparative genomics of the fungal order Sordariales.</title>
        <authorList>
            <consortium name="Lawrence Berkeley National Laboratory"/>
            <person name="Hensen N."/>
            <person name="Bonometti L."/>
            <person name="Westerberg I."/>
            <person name="Brannstrom I.O."/>
            <person name="Guillou S."/>
            <person name="Cros-Aarteil S."/>
            <person name="Calhoun S."/>
            <person name="Haridas S."/>
            <person name="Kuo A."/>
            <person name="Mondo S."/>
            <person name="Pangilinan J."/>
            <person name="Riley R."/>
            <person name="LaButti K."/>
            <person name="Andreopoulos B."/>
            <person name="Lipzen A."/>
            <person name="Chen C."/>
            <person name="Yanf M."/>
            <person name="Daum C."/>
            <person name="Ng V."/>
            <person name="Clum A."/>
            <person name="Steindorff A."/>
            <person name="Ohm R."/>
            <person name="Martin F."/>
            <person name="Silar P."/>
            <person name="Natvig D."/>
            <person name="Lalanne C."/>
            <person name="Gautier V."/>
            <person name="Ament-velasquez S.L."/>
            <person name="Kruys A."/>
            <person name="Hutchinson M.I."/>
            <person name="Powell A.J."/>
            <person name="Barry K."/>
            <person name="Miller A.N."/>
            <person name="Grigoriev I.V."/>
            <person name="Debuchy R."/>
            <person name="Gladieux P."/>
            <person name="Thoren M.H."/>
            <person name="Johannesson H."/>
        </authorList>
    </citation>
    <scope>NUCLEOTIDE SEQUENCE</scope>
    <source>
        <strain evidence="2">SMH3187-1</strain>
    </source>
</reference>
<evidence type="ECO:0000256" key="1">
    <source>
        <dbReference type="SAM" id="SignalP"/>
    </source>
</evidence>
<dbReference type="EMBL" id="JAUKUD010000002">
    <property type="protein sequence ID" value="KAK0751311.1"/>
    <property type="molecule type" value="Genomic_DNA"/>
</dbReference>
<name>A0AA40F5P1_9PEZI</name>
<gene>
    <name evidence="2" type="ORF">B0T18DRAFT_443832</name>
</gene>
<evidence type="ECO:0000313" key="2">
    <source>
        <dbReference type="EMBL" id="KAK0751311.1"/>
    </source>
</evidence>
<sequence length="156" mass="15955">MLFNAALVLCALGSASLVTAACGEKADRVCFGKDGGQAQDGTLPNGTAAFWTMPRDVDCAEWMLPVPSGGTVLALAKHINPRVTSSVLFADIANAIDGGEFATTAQKQASLLGCGRGGGMFGVKANTTHPAYNTAAYKEGKASPDGILIKIVRAPV</sequence>
<keyword evidence="1" id="KW-0732">Signal</keyword>
<accession>A0AA40F5P1</accession>
<feature type="signal peptide" evidence="1">
    <location>
        <begin position="1"/>
        <end position="20"/>
    </location>
</feature>
<keyword evidence="3" id="KW-1185">Reference proteome</keyword>
<proteinExistence type="predicted"/>
<organism evidence="2 3">
    <name type="scientific">Schizothecium vesticola</name>
    <dbReference type="NCBI Taxonomy" id="314040"/>
    <lineage>
        <taxon>Eukaryota</taxon>
        <taxon>Fungi</taxon>
        <taxon>Dikarya</taxon>
        <taxon>Ascomycota</taxon>
        <taxon>Pezizomycotina</taxon>
        <taxon>Sordariomycetes</taxon>
        <taxon>Sordariomycetidae</taxon>
        <taxon>Sordariales</taxon>
        <taxon>Schizotheciaceae</taxon>
        <taxon>Schizothecium</taxon>
    </lineage>
</organism>
<evidence type="ECO:0000313" key="3">
    <source>
        <dbReference type="Proteomes" id="UP001172155"/>
    </source>
</evidence>
<protein>
    <submittedName>
        <fullName evidence="2">Uncharacterized protein</fullName>
    </submittedName>
</protein>
<feature type="chain" id="PRO_5041313714" evidence="1">
    <location>
        <begin position="21"/>
        <end position="156"/>
    </location>
</feature>